<dbReference type="GO" id="GO:0032870">
    <property type="term" value="P:cellular response to hormone stimulus"/>
    <property type="evidence" value="ECO:0007669"/>
    <property type="project" value="TreeGrafter"/>
</dbReference>
<evidence type="ECO:0000256" key="7">
    <source>
        <dbReference type="ARBA" id="ARBA00023170"/>
    </source>
</evidence>
<dbReference type="SUPFAM" id="SSF81321">
    <property type="entry name" value="Family A G protein-coupled receptor-like"/>
    <property type="match status" value="1"/>
</dbReference>
<sequence length="395" mass="45300">MDIDEKVSGPGGASQKNWTHLNTTYDELPLEMRFNHGHMVSITVYSVLMMVSAIGNLTVLSQLIRRKRMGRASRLDVLLMHLAVADLLVTFLMMPLEIAWARTVQWRAGDLMCRLMMFTRTFGLYLSSFVLICIAIDRYYAILKPLNVTWEARVRRALTVAWVCAALASLPQSFIFHLEEHPEVKGYYQCVSYGSLPTENHEIAYFLVNMMLMYVAPLVSTLYCSSAALLEIIRRSNTSNDNMRRSGVGILGRARARTLKMSVTIVLVFFTCWSPYYFYCLWYWIDKDSVKNLDPAIQKAMWLFSCTNSCANPIVYGVFNRNRWTWRSGHNTRCPNGLRRDSRFHHGDSMEISAATLARARYSIQSERNIRRDSAFGIHNGSQKHINNNNINGIV</sequence>
<evidence type="ECO:0000256" key="5">
    <source>
        <dbReference type="ARBA" id="ARBA00022989"/>
    </source>
</evidence>
<evidence type="ECO:0000256" key="4">
    <source>
        <dbReference type="ARBA" id="ARBA00022692"/>
    </source>
</evidence>
<dbReference type="CDD" id="cd15382">
    <property type="entry name" value="7tmA_AKHR"/>
    <property type="match status" value="1"/>
</dbReference>
<feature type="transmembrane region" description="Helical" evidence="9">
    <location>
        <begin position="115"/>
        <end position="136"/>
    </location>
</feature>
<dbReference type="InterPro" id="IPR000276">
    <property type="entry name" value="GPCR_Rhodpsn"/>
</dbReference>
<keyword evidence="8" id="KW-0297">G-protein coupled receptor</keyword>
<name>A0AAU9TRI1_EUPED</name>
<dbReference type="GO" id="GO:0004930">
    <property type="term" value="F:G protein-coupled receptor activity"/>
    <property type="evidence" value="ECO:0007669"/>
    <property type="project" value="UniProtKB-KW"/>
</dbReference>
<accession>A0AAU9TRI1</accession>
<dbReference type="Proteomes" id="UP001153954">
    <property type="component" value="Unassembled WGS sequence"/>
</dbReference>
<feature type="domain" description="G-protein coupled receptors family 1 profile" evidence="10">
    <location>
        <begin position="55"/>
        <end position="316"/>
    </location>
</feature>
<evidence type="ECO:0000313" key="11">
    <source>
        <dbReference type="EMBL" id="CAH2089309.1"/>
    </source>
</evidence>
<reference evidence="11" key="1">
    <citation type="submission" date="2022-03" db="EMBL/GenBank/DDBJ databases">
        <authorList>
            <person name="Tunstrom K."/>
        </authorList>
    </citation>
    <scope>NUCLEOTIDE SEQUENCE</scope>
</reference>
<protein>
    <recommendedName>
        <fullName evidence="10">G-protein coupled receptors family 1 profile domain-containing protein</fullName>
    </recommendedName>
</protein>
<keyword evidence="4 8" id="KW-0812">Transmembrane</keyword>
<evidence type="ECO:0000259" key="10">
    <source>
        <dbReference type="PROSITE" id="PS50262"/>
    </source>
</evidence>
<evidence type="ECO:0000256" key="9">
    <source>
        <dbReference type="SAM" id="Phobius"/>
    </source>
</evidence>
<dbReference type="PANTHER" id="PTHR24241">
    <property type="entry name" value="NEUROPEPTIDE RECEPTOR-RELATED G-PROTEIN COUPLED RECEPTOR"/>
    <property type="match status" value="1"/>
</dbReference>
<evidence type="ECO:0000256" key="8">
    <source>
        <dbReference type="RuleBase" id="RU000688"/>
    </source>
</evidence>
<dbReference type="EMBL" id="CAKOGL010000008">
    <property type="protein sequence ID" value="CAH2089309.1"/>
    <property type="molecule type" value="Genomic_DNA"/>
</dbReference>
<evidence type="ECO:0000256" key="6">
    <source>
        <dbReference type="ARBA" id="ARBA00023136"/>
    </source>
</evidence>
<dbReference type="InterPro" id="IPR017452">
    <property type="entry name" value="GPCR_Rhodpsn_7TM"/>
</dbReference>
<evidence type="ECO:0000256" key="2">
    <source>
        <dbReference type="ARBA" id="ARBA00010663"/>
    </source>
</evidence>
<evidence type="ECO:0000313" key="12">
    <source>
        <dbReference type="Proteomes" id="UP001153954"/>
    </source>
</evidence>
<feature type="transmembrane region" description="Helical" evidence="9">
    <location>
        <begin position="263"/>
        <end position="285"/>
    </location>
</feature>
<dbReference type="PANTHER" id="PTHR24241:SF59">
    <property type="entry name" value="ADIPOKINETIC HORMONE RECEPTOR, ISOFORM C"/>
    <property type="match status" value="1"/>
</dbReference>
<keyword evidence="6 9" id="KW-0472">Membrane</keyword>
<feature type="transmembrane region" description="Helical" evidence="9">
    <location>
        <begin position="300"/>
        <end position="319"/>
    </location>
</feature>
<feature type="transmembrane region" description="Helical" evidence="9">
    <location>
        <begin position="42"/>
        <end position="63"/>
    </location>
</feature>
<dbReference type="GO" id="GO:0042277">
    <property type="term" value="F:peptide binding"/>
    <property type="evidence" value="ECO:0007669"/>
    <property type="project" value="TreeGrafter"/>
</dbReference>
<keyword evidence="7 8" id="KW-0675">Receptor</keyword>
<dbReference type="Gene3D" id="1.20.1070.10">
    <property type="entry name" value="Rhodopsin 7-helix transmembrane proteins"/>
    <property type="match status" value="1"/>
</dbReference>
<keyword evidence="5 9" id="KW-1133">Transmembrane helix</keyword>
<keyword evidence="12" id="KW-1185">Reference proteome</keyword>
<dbReference type="GO" id="GO:0097003">
    <property type="term" value="F:adipokinetic hormone receptor activity"/>
    <property type="evidence" value="ECO:0007669"/>
    <property type="project" value="TreeGrafter"/>
</dbReference>
<dbReference type="PRINTS" id="PR00237">
    <property type="entry name" value="GPCRRHODOPSN"/>
</dbReference>
<dbReference type="Pfam" id="PF00001">
    <property type="entry name" value="7tm_1"/>
    <property type="match status" value="1"/>
</dbReference>
<evidence type="ECO:0000256" key="1">
    <source>
        <dbReference type="ARBA" id="ARBA00004651"/>
    </source>
</evidence>
<comment type="caution">
    <text evidence="11">The sequence shown here is derived from an EMBL/GenBank/DDBJ whole genome shotgun (WGS) entry which is preliminary data.</text>
</comment>
<gene>
    <name evidence="11" type="ORF">EEDITHA_LOCUS5376</name>
</gene>
<comment type="similarity">
    <text evidence="2 8">Belongs to the G-protein coupled receptor 1 family.</text>
</comment>
<comment type="subcellular location">
    <subcellularLocation>
        <location evidence="1">Cell membrane</location>
        <topology evidence="1">Multi-pass membrane protein</topology>
    </subcellularLocation>
</comment>
<feature type="transmembrane region" description="Helical" evidence="9">
    <location>
        <begin position="75"/>
        <end position="95"/>
    </location>
</feature>
<proteinExistence type="inferred from homology"/>
<dbReference type="AlphaFoldDB" id="A0AAU9TRI1"/>
<feature type="transmembrane region" description="Helical" evidence="9">
    <location>
        <begin position="203"/>
        <end position="230"/>
    </location>
</feature>
<keyword evidence="3" id="KW-1003">Cell membrane</keyword>
<feature type="transmembrane region" description="Helical" evidence="9">
    <location>
        <begin position="157"/>
        <end position="178"/>
    </location>
</feature>
<organism evidence="11 12">
    <name type="scientific">Euphydryas editha</name>
    <name type="common">Edith's checkerspot</name>
    <dbReference type="NCBI Taxonomy" id="104508"/>
    <lineage>
        <taxon>Eukaryota</taxon>
        <taxon>Metazoa</taxon>
        <taxon>Ecdysozoa</taxon>
        <taxon>Arthropoda</taxon>
        <taxon>Hexapoda</taxon>
        <taxon>Insecta</taxon>
        <taxon>Pterygota</taxon>
        <taxon>Neoptera</taxon>
        <taxon>Endopterygota</taxon>
        <taxon>Lepidoptera</taxon>
        <taxon>Glossata</taxon>
        <taxon>Ditrysia</taxon>
        <taxon>Papilionoidea</taxon>
        <taxon>Nymphalidae</taxon>
        <taxon>Nymphalinae</taxon>
        <taxon>Euphydryas</taxon>
    </lineage>
</organism>
<dbReference type="GO" id="GO:0005886">
    <property type="term" value="C:plasma membrane"/>
    <property type="evidence" value="ECO:0007669"/>
    <property type="project" value="UniProtKB-SubCell"/>
</dbReference>
<dbReference type="PROSITE" id="PS00237">
    <property type="entry name" value="G_PROTEIN_RECEP_F1_1"/>
    <property type="match status" value="1"/>
</dbReference>
<evidence type="ECO:0000256" key="3">
    <source>
        <dbReference type="ARBA" id="ARBA00022475"/>
    </source>
</evidence>
<dbReference type="PROSITE" id="PS50262">
    <property type="entry name" value="G_PROTEIN_RECEP_F1_2"/>
    <property type="match status" value="1"/>
</dbReference>
<keyword evidence="8" id="KW-0807">Transducer</keyword>